<reference evidence="2 3" key="1">
    <citation type="journal article" date="2019" name="Int. J. Syst. Evol. Microbiol.">
        <title>The Global Catalogue of Microorganisms (GCM) 10K type strain sequencing project: providing services to taxonomists for standard genome sequencing and annotation.</title>
        <authorList>
            <consortium name="The Broad Institute Genomics Platform"/>
            <consortium name="The Broad Institute Genome Sequencing Center for Infectious Disease"/>
            <person name="Wu L."/>
            <person name="Ma J."/>
        </authorList>
    </citation>
    <scope>NUCLEOTIDE SEQUENCE [LARGE SCALE GENOMIC DNA]</scope>
    <source>
        <strain evidence="2 3">JCM 16330</strain>
    </source>
</reference>
<name>A0AAV3S947_9EURY</name>
<feature type="transmembrane region" description="Helical" evidence="1">
    <location>
        <begin position="30"/>
        <end position="48"/>
    </location>
</feature>
<feature type="transmembrane region" description="Helical" evidence="1">
    <location>
        <begin position="107"/>
        <end position="132"/>
    </location>
</feature>
<comment type="caution">
    <text evidence="2">The sequence shown here is derived from an EMBL/GenBank/DDBJ whole genome shotgun (WGS) entry which is preliminary data.</text>
</comment>
<dbReference type="Proteomes" id="UP001500837">
    <property type="component" value="Unassembled WGS sequence"/>
</dbReference>
<organism evidence="2 3">
    <name type="scientific">Halarchaeum salinum</name>
    <dbReference type="NCBI Taxonomy" id="489912"/>
    <lineage>
        <taxon>Archaea</taxon>
        <taxon>Methanobacteriati</taxon>
        <taxon>Methanobacteriota</taxon>
        <taxon>Stenosarchaea group</taxon>
        <taxon>Halobacteria</taxon>
        <taxon>Halobacteriales</taxon>
        <taxon>Halobacteriaceae</taxon>
    </lineage>
</organism>
<keyword evidence="3" id="KW-1185">Reference proteome</keyword>
<proteinExistence type="predicted"/>
<keyword evidence="1" id="KW-0812">Transmembrane</keyword>
<gene>
    <name evidence="2" type="ORF">GCM10009066_19850</name>
</gene>
<sequence length="176" mass="18056">MGRDSLLGNTVFRDSLPATVGRKPLQAAKFFGILGWFALSVLGFLRVLDGPGTGLLVDGQFLALVLTPLVAFVLVAVVCCETLYSLARVVRSDASLREQIEGRVGYVVLRGVEAAIGVGGVLLIASLVPALVAESTPAPAGVGIMLVAMAVGLGILVASLVRSTAELFVYGGSTSA</sequence>
<keyword evidence="1" id="KW-0472">Membrane</keyword>
<dbReference type="EMBL" id="BAAABL010000059">
    <property type="protein sequence ID" value="GAA0306052.1"/>
    <property type="molecule type" value="Genomic_DNA"/>
</dbReference>
<keyword evidence="1" id="KW-1133">Transmembrane helix</keyword>
<evidence type="ECO:0000313" key="2">
    <source>
        <dbReference type="EMBL" id="GAA0306052.1"/>
    </source>
</evidence>
<evidence type="ECO:0000256" key="1">
    <source>
        <dbReference type="SAM" id="Phobius"/>
    </source>
</evidence>
<protein>
    <recommendedName>
        <fullName evidence="4">DUF2975 domain-containing protein</fullName>
    </recommendedName>
</protein>
<evidence type="ECO:0000313" key="3">
    <source>
        <dbReference type="Proteomes" id="UP001500837"/>
    </source>
</evidence>
<evidence type="ECO:0008006" key="4">
    <source>
        <dbReference type="Google" id="ProtNLM"/>
    </source>
</evidence>
<feature type="transmembrane region" description="Helical" evidence="1">
    <location>
        <begin position="138"/>
        <end position="161"/>
    </location>
</feature>
<dbReference type="AlphaFoldDB" id="A0AAV3S947"/>
<feature type="transmembrane region" description="Helical" evidence="1">
    <location>
        <begin position="60"/>
        <end position="86"/>
    </location>
</feature>
<accession>A0AAV3S947</accession>